<dbReference type="Gene3D" id="3.30.1780.10">
    <property type="entry name" value="ornithine cyclodeaminase, domain 1"/>
    <property type="match status" value="1"/>
</dbReference>
<dbReference type="SUPFAM" id="SSF51735">
    <property type="entry name" value="NAD(P)-binding Rossmann-fold domains"/>
    <property type="match status" value="1"/>
</dbReference>
<evidence type="ECO:0000313" key="2">
    <source>
        <dbReference type="Proteomes" id="UP000698752"/>
    </source>
</evidence>
<proteinExistence type="predicted"/>
<sequence>MLQLDRAALRRALPWDDLVAALDAMFREGCEAPLRHRHAMPGAEGTETTLLLMPAWRAGSHTGVKIVHVAPGNAARGEPAVHAAYLLSDALTGAPLALLDGGELTDRRTAAASLLAARHLARPDSARLLLLGSGKVARALAEGYAARFPITDIAIWSPTAANAARLAQTLAAEGLPARAVDSPEPAGADIISAATLSTVPLIRGEDLRPGTHVDLVGAYRRDMREADAAVLARATLVVDTRAGALAEAGDIVQAIAEGALTESAIVADLSDLCRGMHPGRRSAAEITAFKSVGWAGEDLAAAVLAYRWAVGEGLRPSPSLSPPKAEGPLET</sequence>
<dbReference type="NCBIfam" id="NF004793">
    <property type="entry name" value="PRK06141.1"/>
    <property type="match status" value="1"/>
</dbReference>
<dbReference type="Gene3D" id="3.40.50.720">
    <property type="entry name" value="NAD(P)-binding Rossmann-like Domain"/>
    <property type="match status" value="1"/>
</dbReference>
<dbReference type="EMBL" id="JAAEDI010000028">
    <property type="protein sequence ID" value="MBR0652394.1"/>
    <property type="molecule type" value="Genomic_DNA"/>
</dbReference>
<dbReference type="InterPro" id="IPR023401">
    <property type="entry name" value="ODC_N"/>
</dbReference>
<dbReference type="InterPro" id="IPR036291">
    <property type="entry name" value="NAD(P)-bd_dom_sf"/>
</dbReference>
<dbReference type="PANTHER" id="PTHR13812">
    <property type="entry name" value="KETIMINE REDUCTASE MU-CRYSTALLIN"/>
    <property type="match status" value="1"/>
</dbReference>
<dbReference type="InterPro" id="IPR003462">
    <property type="entry name" value="ODC_Mu_crystall"/>
</dbReference>
<dbReference type="PIRSF" id="PIRSF001439">
    <property type="entry name" value="CryM"/>
    <property type="match status" value="1"/>
</dbReference>
<gene>
    <name evidence="1" type="ORF">GXW78_22245</name>
</gene>
<dbReference type="RefSeq" id="WP_211871113.1">
    <property type="nucleotide sequence ID" value="NZ_JAAEDI010000028.1"/>
</dbReference>
<name>A0ABS5EMY8_9PROT</name>
<reference evidence="2" key="1">
    <citation type="journal article" date="2021" name="Syst. Appl. Microbiol.">
        <title>Roseomonas hellenica sp. nov., isolated from roots of wild-growing Alkanna tinctoria.</title>
        <authorList>
            <person name="Rat A."/>
            <person name="Naranjo H.D."/>
            <person name="Lebbe L."/>
            <person name="Cnockaert M."/>
            <person name="Krigas N."/>
            <person name="Grigoriadou K."/>
            <person name="Maloupa E."/>
            <person name="Willems A."/>
        </authorList>
    </citation>
    <scope>NUCLEOTIDE SEQUENCE [LARGE SCALE GENOMIC DNA]</scope>
    <source>
        <strain evidence="2">LMG 31159</strain>
    </source>
</reference>
<keyword evidence="2" id="KW-1185">Reference proteome</keyword>
<comment type="caution">
    <text evidence="1">The sequence shown here is derived from an EMBL/GenBank/DDBJ whole genome shotgun (WGS) entry which is preliminary data.</text>
</comment>
<dbReference type="Proteomes" id="UP000698752">
    <property type="component" value="Unassembled WGS sequence"/>
</dbReference>
<protein>
    <submittedName>
        <fullName evidence="1">Ornithine cyclodeaminase family protein</fullName>
    </submittedName>
</protein>
<accession>A0ABS5EMY8</accession>
<organism evidence="1 2">
    <name type="scientific">Neoroseomonas terrae</name>
    <dbReference type="NCBI Taxonomy" id="424799"/>
    <lineage>
        <taxon>Bacteria</taxon>
        <taxon>Pseudomonadati</taxon>
        <taxon>Pseudomonadota</taxon>
        <taxon>Alphaproteobacteria</taxon>
        <taxon>Acetobacterales</taxon>
        <taxon>Acetobacteraceae</taxon>
        <taxon>Neoroseomonas</taxon>
    </lineage>
</organism>
<dbReference type="Pfam" id="PF02423">
    <property type="entry name" value="OCD_Mu_crystall"/>
    <property type="match status" value="1"/>
</dbReference>
<evidence type="ECO:0000313" key="1">
    <source>
        <dbReference type="EMBL" id="MBR0652394.1"/>
    </source>
</evidence>
<dbReference type="PANTHER" id="PTHR13812:SF19">
    <property type="entry name" value="KETIMINE REDUCTASE MU-CRYSTALLIN"/>
    <property type="match status" value="1"/>
</dbReference>